<dbReference type="EMBL" id="QJKF01000001">
    <property type="protein sequence ID" value="PXX71402.1"/>
    <property type="molecule type" value="Genomic_DNA"/>
</dbReference>
<dbReference type="Proteomes" id="UP000247569">
    <property type="component" value="Unassembled WGS sequence"/>
</dbReference>
<protein>
    <submittedName>
        <fullName evidence="2">EF hand domain-containing protein</fullName>
    </submittedName>
</protein>
<proteinExistence type="predicted"/>
<dbReference type="Pfam" id="PF03583">
    <property type="entry name" value="LIP"/>
    <property type="match status" value="1"/>
</dbReference>
<dbReference type="Pfam" id="PF13202">
    <property type="entry name" value="EF-hand_5"/>
    <property type="match status" value="2"/>
</dbReference>
<sequence>MGDRSARHRYAPGTLLHHETLPEKLWPDGAAVSYRIHYRGIGYEGIGRTISGSVFVPAGDPPPGGWPVVAYAHGTCGLADTTAPSRAGLSKLERRHVGAWLSAGWAVAATDYEGLATPGPHPYLNGEAVLDDVIDAVRAAHGLPHALSPAWIVVGFSQGGHAALFTAITATRYAPELDFRGTIALAPPVHATTIVHLQTREGTGPLTIFTPFLLAGLRTGRPDFDARAFLTPAGRELVDFAAHASLGQMFAAISTATNDHIGTTDLLADRPLIESVLDSCRVPLTRLDRPLYLAAGGADEVIPLEVVDRFAADLRDTGSEITYTVRPGASHAAMLTVAIDEMHRWARDLLERLPAPRYEFDLLDISGDGYLTRDDYDAFALRLVQAAGEPPGSAKARRVRDGYRALWRSVRAAADTDGDGRVSDTEFADWIRCGAEFSVDIMPLARAVIDLAGTGDDVLRPSELERILFGCNLSGDEARAEFDRLDLDENGVISADELVAAIHAFCQEPGENKPGSWLFGRF</sequence>
<evidence type="ECO:0000313" key="3">
    <source>
        <dbReference type="Proteomes" id="UP000247569"/>
    </source>
</evidence>
<dbReference type="InterPro" id="IPR002048">
    <property type="entry name" value="EF_hand_dom"/>
</dbReference>
<gene>
    <name evidence="2" type="ORF">DFR70_101824</name>
</gene>
<dbReference type="InterPro" id="IPR011992">
    <property type="entry name" value="EF-hand-dom_pair"/>
</dbReference>
<dbReference type="PROSITE" id="PS50222">
    <property type="entry name" value="EF_HAND_2"/>
    <property type="match status" value="1"/>
</dbReference>
<dbReference type="SUPFAM" id="SSF53474">
    <property type="entry name" value="alpha/beta-Hydrolases"/>
    <property type="match status" value="1"/>
</dbReference>
<dbReference type="AlphaFoldDB" id="A0A318KGL4"/>
<dbReference type="PANTHER" id="PTHR34853:SF1">
    <property type="entry name" value="LIPASE 5"/>
    <property type="match status" value="1"/>
</dbReference>
<dbReference type="PROSITE" id="PS00018">
    <property type="entry name" value="EF_HAND_1"/>
    <property type="match status" value="3"/>
</dbReference>
<evidence type="ECO:0000313" key="2">
    <source>
        <dbReference type="EMBL" id="PXX71402.1"/>
    </source>
</evidence>
<comment type="caution">
    <text evidence="2">The sequence shown here is derived from an EMBL/GenBank/DDBJ whole genome shotgun (WGS) entry which is preliminary data.</text>
</comment>
<dbReference type="Gene3D" id="3.40.50.1820">
    <property type="entry name" value="alpha/beta hydrolase"/>
    <property type="match status" value="2"/>
</dbReference>
<reference evidence="2 3" key="1">
    <citation type="submission" date="2018-05" db="EMBL/GenBank/DDBJ databases">
        <title>Genomic Encyclopedia of Type Strains, Phase IV (KMG-IV): sequencing the most valuable type-strain genomes for metagenomic binning, comparative biology and taxonomic classification.</title>
        <authorList>
            <person name="Goeker M."/>
        </authorList>
    </citation>
    <scope>NUCLEOTIDE SEQUENCE [LARGE SCALE GENOMIC DNA]</scope>
    <source>
        <strain evidence="2 3">DSM 44704</strain>
    </source>
</reference>
<evidence type="ECO:0000259" key="1">
    <source>
        <dbReference type="PROSITE" id="PS50222"/>
    </source>
</evidence>
<dbReference type="InterPro" id="IPR018247">
    <property type="entry name" value="EF_Hand_1_Ca_BS"/>
</dbReference>
<dbReference type="CDD" id="cd00051">
    <property type="entry name" value="EFh"/>
    <property type="match status" value="1"/>
</dbReference>
<dbReference type="GO" id="GO:0004806">
    <property type="term" value="F:triacylglycerol lipase activity"/>
    <property type="evidence" value="ECO:0007669"/>
    <property type="project" value="InterPro"/>
</dbReference>
<dbReference type="InterPro" id="IPR029058">
    <property type="entry name" value="AB_hydrolase_fold"/>
</dbReference>
<name>A0A318KGL4_9NOCA</name>
<dbReference type="GO" id="GO:0005509">
    <property type="term" value="F:calcium ion binding"/>
    <property type="evidence" value="ECO:0007669"/>
    <property type="project" value="InterPro"/>
</dbReference>
<accession>A0A318KGL4</accession>
<dbReference type="PANTHER" id="PTHR34853">
    <property type="match status" value="1"/>
</dbReference>
<dbReference type="SMART" id="SM00054">
    <property type="entry name" value="EFh"/>
    <property type="match status" value="3"/>
</dbReference>
<dbReference type="SUPFAM" id="SSF47473">
    <property type="entry name" value="EF-hand"/>
    <property type="match status" value="1"/>
</dbReference>
<organism evidence="2 3">
    <name type="scientific">Nocardia tenerifensis</name>
    <dbReference type="NCBI Taxonomy" id="228006"/>
    <lineage>
        <taxon>Bacteria</taxon>
        <taxon>Bacillati</taxon>
        <taxon>Actinomycetota</taxon>
        <taxon>Actinomycetes</taxon>
        <taxon>Mycobacteriales</taxon>
        <taxon>Nocardiaceae</taxon>
        <taxon>Nocardia</taxon>
    </lineage>
</organism>
<feature type="domain" description="EF-hand" evidence="1">
    <location>
        <begin position="473"/>
        <end position="508"/>
    </location>
</feature>
<dbReference type="GO" id="GO:0016042">
    <property type="term" value="P:lipid catabolic process"/>
    <property type="evidence" value="ECO:0007669"/>
    <property type="project" value="InterPro"/>
</dbReference>
<dbReference type="RefSeq" id="WP_169335894.1">
    <property type="nucleotide sequence ID" value="NZ_QJKF01000001.1"/>
</dbReference>
<keyword evidence="3" id="KW-1185">Reference proteome</keyword>
<dbReference type="Gene3D" id="1.10.238.10">
    <property type="entry name" value="EF-hand"/>
    <property type="match status" value="1"/>
</dbReference>
<dbReference type="InterPro" id="IPR005152">
    <property type="entry name" value="Lipase_secreted"/>
</dbReference>